<name>A0ACC1MGK1_9HYPO</name>
<organism evidence="1 2">
    <name type="scientific">Zarea fungicola</name>
    <dbReference type="NCBI Taxonomy" id="93591"/>
    <lineage>
        <taxon>Eukaryota</taxon>
        <taxon>Fungi</taxon>
        <taxon>Dikarya</taxon>
        <taxon>Ascomycota</taxon>
        <taxon>Pezizomycotina</taxon>
        <taxon>Sordariomycetes</taxon>
        <taxon>Hypocreomycetidae</taxon>
        <taxon>Hypocreales</taxon>
        <taxon>Cordycipitaceae</taxon>
        <taxon>Zarea</taxon>
    </lineage>
</organism>
<comment type="caution">
    <text evidence="1">The sequence shown here is derived from an EMBL/GenBank/DDBJ whole genome shotgun (WGS) entry which is preliminary data.</text>
</comment>
<protein>
    <submittedName>
        <fullName evidence="1">Uncharacterized protein</fullName>
    </submittedName>
</protein>
<proteinExistence type="predicted"/>
<dbReference type="EMBL" id="JANJQO010002863">
    <property type="protein sequence ID" value="KAJ2965761.1"/>
    <property type="molecule type" value="Genomic_DNA"/>
</dbReference>
<reference evidence="1" key="1">
    <citation type="submission" date="2022-08" db="EMBL/GenBank/DDBJ databases">
        <title>Genome Sequence of Lecanicillium fungicola.</title>
        <authorList>
            <person name="Buettner E."/>
        </authorList>
    </citation>
    <scope>NUCLEOTIDE SEQUENCE</scope>
    <source>
        <strain evidence="1">Babe33</strain>
    </source>
</reference>
<sequence>MSDIDADPGVAINLRYLWAIPAPPHRIRYRVIRVVGNGKGRTTTKEELHTLSNPHGAGQHFTPAELDLTDCGVENLAVVVGELVLDAASSDGAAKYPTKLPRRIRQVESQDELRGRLSMVIPDQSQPRWTVVRMVVDGDQRFYIMVDRNPLSGLCQLRQAPSAVKRDKFMAVYDEWVNVPPVGLREYFLNSVLQFCNRTASEQKTRNAVGRASSEDLSGEEKNGEENEEEDSLGVKEEDADGDARLLLACTPIAQRHVDLSLDQELGETKVDSDEGCRASLPPTGITTGSSEADPVASQRADLDDSGKLGTLEIAAIGNHENPEAGITQALYFIILLSITRIVLCIEACKTAALGKR</sequence>
<dbReference type="Proteomes" id="UP001143910">
    <property type="component" value="Unassembled WGS sequence"/>
</dbReference>
<keyword evidence="2" id="KW-1185">Reference proteome</keyword>
<accession>A0ACC1MGK1</accession>
<gene>
    <name evidence="1" type="ORF">NQ176_g10462</name>
</gene>
<evidence type="ECO:0000313" key="2">
    <source>
        <dbReference type="Proteomes" id="UP001143910"/>
    </source>
</evidence>
<evidence type="ECO:0000313" key="1">
    <source>
        <dbReference type="EMBL" id="KAJ2965761.1"/>
    </source>
</evidence>